<proteinExistence type="predicted"/>
<feature type="domain" description="FAD-binding" evidence="3">
    <location>
        <begin position="3"/>
        <end position="290"/>
    </location>
</feature>
<dbReference type="SUPFAM" id="SSF51905">
    <property type="entry name" value="FAD/NAD(P)-binding domain"/>
    <property type="match status" value="1"/>
</dbReference>
<name>A0ABQ3Y713_9ACTN</name>
<dbReference type="EMBL" id="BOMI01000084">
    <property type="protein sequence ID" value="GID75782.1"/>
    <property type="molecule type" value="Genomic_DNA"/>
</dbReference>
<dbReference type="PANTHER" id="PTHR13789:SF309">
    <property type="entry name" value="PUTATIVE (AFU_ORTHOLOGUE AFUA_6G14510)-RELATED"/>
    <property type="match status" value="1"/>
</dbReference>
<dbReference type="InterPro" id="IPR002938">
    <property type="entry name" value="FAD-bd"/>
</dbReference>
<protein>
    <submittedName>
        <fullName evidence="4">Monooxygenase</fullName>
    </submittedName>
</protein>
<dbReference type="PANTHER" id="PTHR13789">
    <property type="entry name" value="MONOOXYGENASE"/>
    <property type="match status" value="1"/>
</dbReference>
<keyword evidence="2 4" id="KW-0503">Monooxygenase</keyword>
<organism evidence="4 5">
    <name type="scientific">Paractinoplanes deccanensis</name>
    <dbReference type="NCBI Taxonomy" id="113561"/>
    <lineage>
        <taxon>Bacteria</taxon>
        <taxon>Bacillati</taxon>
        <taxon>Actinomycetota</taxon>
        <taxon>Actinomycetes</taxon>
        <taxon>Micromonosporales</taxon>
        <taxon>Micromonosporaceae</taxon>
        <taxon>Paractinoplanes</taxon>
    </lineage>
</organism>
<evidence type="ECO:0000313" key="4">
    <source>
        <dbReference type="EMBL" id="GID75782.1"/>
    </source>
</evidence>
<dbReference type="InterPro" id="IPR050493">
    <property type="entry name" value="FAD-dep_Monooxygenase_BioMet"/>
</dbReference>
<sequence>MGGLSAAVALQRRGWTVTVAERAPALENVGAGLAIAPNGLRALDVLGLGDRVRSLAALQGTAGIQRPDGRWISRTDAAAAEARYGLPTIVVHRAELITLLAGALGDADLRLGLAVSDVDPATGTVVTPGGPLTGDLVVAADGLQSAVRRKLFPETPGPVYTGVTSWRFVVPRPPGALEMSETWGDGAVVGVVNLGDDRVYCYATAPSPPGERAEDERAELLRWFGGWHEPIPSLIAAAGEIIRTDIRCLDRRPPRFHAGRVALLGDAAHAMTPNLGQGACQAVEDAVVLAAHAGDLPAYTRERSPRTATIAAASRRIGRMAALRGPAAALRNAGMALAGRLGPNLVLRQMDPVFSWRPPA</sequence>
<dbReference type="Proteomes" id="UP000609879">
    <property type="component" value="Unassembled WGS sequence"/>
</dbReference>
<comment type="caution">
    <text evidence="4">The sequence shown here is derived from an EMBL/GenBank/DDBJ whole genome shotgun (WGS) entry which is preliminary data.</text>
</comment>
<dbReference type="Pfam" id="PF01494">
    <property type="entry name" value="FAD_binding_3"/>
    <property type="match status" value="1"/>
</dbReference>
<evidence type="ECO:0000313" key="5">
    <source>
        <dbReference type="Proteomes" id="UP000609879"/>
    </source>
</evidence>
<keyword evidence="5" id="KW-1185">Reference proteome</keyword>
<reference evidence="4 5" key="1">
    <citation type="submission" date="2021-01" db="EMBL/GenBank/DDBJ databases">
        <title>Whole genome shotgun sequence of Actinoplanes deccanensis NBRC 13994.</title>
        <authorList>
            <person name="Komaki H."/>
            <person name="Tamura T."/>
        </authorList>
    </citation>
    <scope>NUCLEOTIDE SEQUENCE [LARGE SCALE GENOMIC DNA]</scope>
    <source>
        <strain evidence="4 5">NBRC 13994</strain>
    </source>
</reference>
<accession>A0ABQ3Y713</accession>
<evidence type="ECO:0000259" key="3">
    <source>
        <dbReference type="Pfam" id="PF01494"/>
    </source>
</evidence>
<gene>
    <name evidence="4" type="ORF">Ade02nite_44230</name>
</gene>
<dbReference type="Gene3D" id="3.50.50.60">
    <property type="entry name" value="FAD/NAD(P)-binding domain"/>
    <property type="match status" value="1"/>
</dbReference>
<evidence type="ECO:0000256" key="2">
    <source>
        <dbReference type="ARBA" id="ARBA00023033"/>
    </source>
</evidence>
<dbReference type="GO" id="GO:0004497">
    <property type="term" value="F:monooxygenase activity"/>
    <property type="evidence" value="ECO:0007669"/>
    <property type="project" value="UniProtKB-KW"/>
</dbReference>
<keyword evidence="1" id="KW-0560">Oxidoreductase</keyword>
<evidence type="ECO:0000256" key="1">
    <source>
        <dbReference type="ARBA" id="ARBA00023002"/>
    </source>
</evidence>
<dbReference type="InterPro" id="IPR036188">
    <property type="entry name" value="FAD/NAD-bd_sf"/>
</dbReference>